<protein>
    <recommendedName>
        <fullName evidence="3">OTU domain-containing protein</fullName>
    </recommendedName>
</protein>
<feature type="compositionally biased region" description="Basic residues" evidence="1">
    <location>
        <begin position="380"/>
        <end position="397"/>
    </location>
</feature>
<sequence>MSRRQQLNKLSILPPNKTVVFYSPIEGRDILVRTGTIGEGSCFFHALLHSHSREYVRLDKKGRMKLVAKLRSSLADKLDRKRWEEISSGLVAKIPFQENINEILHDFYRHIEKERSGKSKMGRNLIRSIIHNDNDKQAYQIICELITMEDFEKELLPKIHDKCAENKITECKETIVKDVCDYGQKVFDKIGKTVDENRKNFCVKKIETMIRKTVNEADNAAFKDYLSNLKDASVSVDTYTIGLISERFNRDIYFIDARTRMPYRVGGDENIKSRKSIIVMWVGGVHYEIVGRLLGKDRIQREFHDDDPLIKRINTYLFHPDLVAEQYPALIPYLPKNHRDRLGFTSDSRSEGDYESSSEEEESDESDESDEERTRSSSSPKRKKSRKSRHRRRHRKH</sequence>
<evidence type="ECO:0000313" key="2">
    <source>
        <dbReference type="EMBL" id="QHT29493.1"/>
    </source>
</evidence>
<reference evidence="2" key="1">
    <citation type="journal article" date="2020" name="Nature">
        <title>Giant virus diversity and host interactions through global metagenomics.</title>
        <authorList>
            <person name="Schulz F."/>
            <person name="Roux S."/>
            <person name="Paez-Espino D."/>
            <person name="Jungbluth S."/>
            <person name="Walsh D.A."/>
            <person name="Denef V.J."/>
            <person name="McMahon K.D."/>
            <person name="Konstantinidis K.T."/>
            <person name="Eloe-Fadrosh E.A."/>
            <person name="Kyrpides N.C."/>
            <person name="Woyke T."/>
        </authorList>
    </citation>
    <scope>NUCLEOTIDE SEQUENCE</scope>
    <source>
        <strain evidence="2">GVMAG-M-3300005589-24</strain>
    </source>
</reference>
<feature type="region of interest" description="Disordered" evidence="1">
    <location>
        <begin position="342"/>
        <end position="397"/>
    </location>
</feature>
<feature type="compositionally biased region" description="Acidic residues" evidence="1">
    <location>
        <begin position="353"/>
        <end position="371"/>
    </location>
</feature>
<accession>A0A6C0EM20</accession>
<dbReference type="AlphaFoldDB" id="A0A6C0EM20"/>
<organism evidence="2">
    <name type="scientific">viral metagenome</name>
    <dbReference type="NCBI Taxonomy" id="1070528"/>
    <lineage>
        <taxon>unclassified sequences</taxon>
        <taxon>metagenomes</taxon>
        <taxon>organismal metagenomes</taxon>
    </lineage>
</organism>
<dbReference type="EMBL" id="MN738878">
    <property type="protein sequence ID" value="QHT29493.1"/>
    <property type="molecule type" value="Genomic_DNA"/>
</dbReference>
<evidence type="ECO:0008006" key="3">
    <source>
        <dbReference type="Google" id="ProtNLM"/>
    </source>
</evidence>
<evidence type="ECO:0000256" key="1">
    <source>
        <dbReference type="SAM" id="MobiDB-lite"/>
    </source>
</evidence>
<proteinExistence type="predicted"/>
<dbReference type="CDD" id="cd22744">
    <property type="entry name" value="OTU"/>
    <property type="match status" value="1"/>
</dbReference>
<name>A0A6C0EM20_9ZZZZ</name>